<dbReference type="OrthoDB" id="5895647at2"/>
<dbReference type="Proteomes" id="UP000305881">
    <property type="component" value="Chromosome"/>
</dbReference>
<dbReference type="KEGG" id="mbur:EQU24_03490"/>
<reference evidence="2" key="1">
    <citation type="journal article" date="2019" name="J. Bacteriol.">
        <title>A Mutagenic Screen Identifies a TonB-Dependent Receptor Required for the Lanthanide Metal Switch in the Type I Methanotroph 'Methylotuvimicrobium buryatense' 5GB1C.</title>
        <authorList>
            <person name="Groom J.D."/>
            <person name="Ford S.M."/>
            <person name="Pesesky M.W."/>
            <person name="Lidstrom M.E."/>
        </authorList>
    </citation>
    <scope>NUCLEOTIDE SEQUENCE [LARGE SCALE GENOMIC DNA]</scope>
    <source>
        <strain evidence="2">5GB1C</strain>
    </source>
</reference>
<proteinExistence type="predicted"/>
<dbReference type="STRING" id="675511.GCA_000341735_02311"/>
<evidence type="ECO:0000313" key="2">
    <source>
        <dbReference type="Proteomes" id="UP000305881"/>
    </source>
</evidence>
<sequence length="90" mass="10605">MPNINNYYERLVVDQLWNIVQKTKEPLTQDFIDDVACLALNRLPACYVRSMVDKSSYLTEKTYQEMEKEVAEAINQAIEQVRLNPHDQRD</sequence>
<dbReference type="InterPro" id="IPR019657">
    <property type="entry name" value="ComFB"/>
</dbReference>
<keyword evidence="2" id="KW-1185">Reference proteome</keyword>
<gene>
    <name evidence="1" type="ORF">EQU24_03490</name>
</gene>
<protein>
    <submittedName>
        <fullName evidence="1">Competence protein ComFB</fullName>
    </submittedName>
</protein>
<organism evidence="1 2">
    <name type="scientific">Methylotuvimicrobium buryatense</name>
    <name type="common">Methylomicrobium buryatense</name>
    <dbReference type="NCBI Taxonomy" id="95641"/>
    <lineage>
        <taxon>Bacteria</taxon>
        <taxon>Pseudomonadati</taxon>
        <taxon>Pseudomonadota</taxon>
        <taxon>Gammaproteobacteria</taxon>
        <taxon>Methylococcales</taxon>
        <taxon>Methylococcaceae</taxon>
        <taxon>Methylotuvimicrobium</taxon>
    </lineage>
</organism>
<name>A0A4V1IKF2_METBY</name>
<dbReference type="Pfam" id="PF10719">
    <property type="entry name" value="ComFB"/>
    <property type="match status" value="1"/>
</dbReference>
<evidence type="ECO:0000313" key="1">
    <source>
        <dbReference type="EMBL" id="QCW84695.1"/>
    </source>
</evidence>
<accession>A0A4V1IKF2</accession>
<dbReference type="AlphaFoldDB" id="A0A4V1IKF2"/>
<dbReference type="EMBL" id="CP035467">
    <property type="protein sequence ID" value="QCW84695.1"/>
    <property type="molecule type" value="Genomic_DNA"/>
</dbReference>